<feature type="domain" description="Transglycosylase SLT" evidence="3">
    <location>
        <begin position="559"/>
        <end position="671"/>
    </location>
</feature>
<evidence type="ECO:0000256" key="2">
    <source>
        <dbReference type="ARBA" id="ARBA00022729"/>
    </source>
</evidence>
<dbReference type="InterPro" id="IPR000189">
    <property type="entry name" value="Transglyc_AS"/>
</dbReference>
<dbReference type="RefSeq" id="WP_277579246.1">
    <property type="nucleotide sequence ID" value="NZ_JANRMI010000004.1"/>
</dbReference>
<dbReference type="PANTHER" id="PTHR37423:SF2">
    <property type="entry name" value="MEMBRANE-BOUND LYTIC MUREIN TRANSGLYCOSYLASE C"/>
    <property type="match status" value="1"/>
</dbReference>
<dbReference type="InterPro" id="IPR008258">
    <property type="entry name" value="Transglycosylase_SLT_dom_1"/>
</dbReference>
<dbReference type="InterPro" id="IPR008939">
    <property type="entry name" value="Lytic_TGlycosylase_superhlx_U"/>
</dbReference>
<dbReference type="Proteomes" id="UP001152321">
    <property type="component" value="Unassembled WGS sequence"/>
</dbReference>
<gene>
    <name evidence="4" type="ORF">NWE73_15445</name>
</gene>
<evidence type="ECO:0000313" key="5">
    <source>
        <dbReference type="Proteomes" id="UP001152321"/>
    </source>
</evidence>
<dbReference type="InterPro" id="IPR019412">
    <property type="entry name" value="IML2/TPR_39"/>
</dbReference>
<evidence type="ECO:0000256" key="1">
    <source>
        <dbReference type="ARBA" id="ARBA00007734"/>
    </source>
</evidence>
<keyword evidence="5" id="KW-1185">Reference proteome</keyword>
<dbReference type="InterPro" id="IPR011990">
    <property type="entry name" value="TPR-like_helical_dom_sf"/>
</dbReference>
<dbReference type="Gene3D" id="1.25.40.10">
    <property type="entry name" value="Tetratricopeptide repeat domain"/>
    <property type="match status" value="1"/>
</dbReference>
<reference evidence="4" key="1">
    <citation type="submission" date="2022-08" db="EMBL/GenBank/DDBJ databases">
        <title>Novel Bdellovibrio Species Isolated from Svalbard: Designation Bdellovibrio svalbardensis.</title>
        <authorList>
            <person name="Mitchell R.J."/>
            <person name="Choi S.Y."/>
        </authorList>
    </citation>
    <scope>NUCLEOTIDE SEQUENCE</scope>
    <source>
        <strain evidence="4">PAP01</strain>
    </source>
</reference>
<organism evidence="4 5">
    <name type="scientific">Bdellovibrio svalbardensis</name>
    <dbReference type="NCBI Taxonomy" id="2972972"/>
    <lineage>
        <taxon>Bacteria</taxon>
        <taxon>Pseudomonadati</taxon>
        <taxon>Bdellovibrionota</taxon>
        <taxon>Bdellovibrionia</taxon>
        <taxon>Bdellovibrionales</taxon>
        <taxon>Pseudobdellovibrionaceae</taxon>
        <taxon>Bdellovibrio</taxon>
    </lineage>
</organism>
<sequence length="721" mass="83440">MPRIIIALSFISVLMGCTTTSRIDTRIEKHLNPPLPSFLAKWKNATPAQLEKLAVGSNENNIFWWKTYTLSLVKKTSTPAESCTGFKTLSEIQEFPLHDLALLRAYEVCPNNEKLNPLPQAVTPWYRNLYADIKLKESLETPDLKDDLDAYLEKAKLESNKKNKEDYLLKSLLLAQKLELKDETEQVQTQLYRNSPRLNPAPTFKDLSAVAMDYRFHRDFDKALGTYKKIIASKEATTDDKFQAFKNIRMTYKVAQRRQEYINASSDLVNWSKKQFKANKKDKRVIARFHDTQVLFARTLWTEDQSTQAMKVLNETHKLLRGLYPMDEVYFIMGRMEEEKGNFAKALEYLEASYEQPVSMAGLRDKIVWLKSWNYYKLEKWAEARKSLEQMKEVTKEPSDMAKARFWLSRTLNKLNDRPAATSELEMLSKEDPLGYYGMLAYRELDREFPAVKNDTDETMNLSLLGVNELDPQLRQNIEWLIAVNEKPFAEKALNQAADELKKNNVTSESTWLTMSSGFARAGLYLPLFSTIGALQPEVKDQLQKDHPDLLFPQPYRDVVDKASQKSGTPREFIYSIIRQESAFNPEARSPADAFGLMQLLPSVAKQLAVQNKLEYKEANDLFKPEINIPLGAFELKTLMKKYNNQYILAVSGYNANDSAIRGWLKTRFRPDSVEFIEEVPYEETRAYIKLTMRNYVFYQRLLSPGTNIKFPEELLKLNRP</sequence>
<protein>
    <submittedName>
        <fullName evidence="4">Lytic transglycosylase domain-containing protein</fullName>
    </submittedName>
</protein>
<dbReference type="PANTHER" id="PTHR37423">
    <property type="entry name" value="SOLUBLE LYTIC MUREIN TRANSGLYCOSYLASE-RELATED"/>
    <property type="match status" value="1"/>
</dbReference>
<dbReference type="EMBL" id="JANRMI010000004">
    <property type="protein sequence ID" value="MDG0817775.1"/>
    <property type="molecule type" value="Genomic_DNA"/>
</dbReference>
<evidence type="ECO:0000313" key="4">
    <source>
        <dbReference type="EMBL" id="MDG0817775.1"/>
    </source>
</evidence>
<keyword evidence="2" id="KW-0732">Signal</keyword>
<dbReference type="SUPFAM" id="SSF53955">
    <property type="entry name" value="Lysozyme-like"/>
    <property type="match status" value="1"/>
</dbReference>
<accession>A0ABT6DNV7</accession>
<dbReference type="Pfam" id="PF10300">
    <property type="entry name" value="Iml2-TPR_39"/>
    <property type="match status" value="1"/>
</dbReference>
<dbReference type="PROSITE" id="PS00922">
    <property type="entry name" value="TRANSGLYCOSYLASE"/>
    <property type="match status" value="1"/>
</dbReference>
<proteinExistence type="inferred from homology"/>
<name>A0ABT6DNV7_9BACT</name>
<dbReference type="Gene3D" id="1.10.530.10">
    <property type="match status" value="1"/>
</dbReference>
<dbReference type="Pfam" id="PF01464">
    <property type="entry name" value="SLT"/>
    <property type="match status" value="1"/>
</dbReference>
<dbReference type="PROSITE" id="PS51257">
    <property type="entry name" value="PROKAR_LIPOPROTEIN"/>
    <property type="match status" value="1"/>
</dbReference>
<dbReference type="SUPFAM" id="SSF48435">
    <property type="entry name" value="Bacterial muramidases"/>
    <property type="match status" value="1"/>
</dbReference>
<dbReference type="CDD" id="cd13401">
    <property type="entry name" value="Slt70-like"/>
    <property type="match status" value="1"/>
</dbReference>
<evidence type="ECO:0000259" key="3">
    <source>
        <dbReference type="Pfam" id="PF01464"/>
    </source>
</evidence>
<dbReference type="InterPro" id="IPR023346">
    <property type="entry name" value="Lysozyme-like_dom_sf"/>
</dbReference>
<comment type="similarity">
    <text evidence="1">Belongs to the transglycosylase Slt family.</text>
</comment>
<comment type="caution">
    <text evidence="4">The sequence shown here is derived from an EMBL/GenBank/DDBJ whole genome shotgun (WGS) entry which is preliminary data.</text>
</comment>